<dbReference type="Pfam" id="PF00498">
    <property type="entry name" value="FHA"/>
    <property type="match status" value="1"/>
</dbReference>
<evidence type="ECO:0000313" key="3">
    <source>
        <dbReference type="Proteomes" id="UP000198341"/>
    </source>
</evidence>
<name>K8F437_9CHLO</name>
<dbReference type="OrthoDB" id="687730at2759"/>
<proteinExistence type="predicted"/>
<keyword evidence="3" id="KW-1185">Reference proteome</keyword>
<dbReference type="GeneID" id="19016154"/>
<protein>
    <recommendedName>
        <fullName evidence="1">FHA domain-containing protein</fullName>
    </recommendedName>
</protein>
<evidence type="ECO:0000259" key="1">
    <source>
        <dbReference type="PROSITE" id="PS50006"/>
    </source>
</evidence>
<dbReference type="Gene3D" id="2.60.200.20">
    <property type="match status" value="1"/>
</dbReference>
<dbReference type="PROSITE" id="PS50006">
    <property type="entry name" value="FHA_DOMAIN"/>
    <property type="match status" value="1"/>
</dbReference>
<dbReference type="CDD" id="cd00060">
    <property type="entry name" value="FHA"/>
    <property type="match status" value="1"/>
</dbReference>
<dbReference type="InterPro" id="IPR008984">
    <property type="entry name" value="SMAD_FHA_dom_sf"/>
</dbReference>
<organism evidence="2 3">
    <name type="scientific">Bathycoccus prasinos</name>
    <dbReference type="NCBI Taxonomy" id="41875"/>
    <lineage>
        <taxon>Eukaryota</taxon>
        <taxon>Viridiplantae</taxon>
        <taxon>Chlorophyta</taxon>
        <taxon>Mamiellophyceae</taxon>
        <taxon>Mamiellales</taxon>
        <taxon>Bathycoccaceae</taxon>
        <taxon>Bathycoccus</taxon>
    </lineage>
</organism>
<feature type="domain" description="FHA" evidence="1">
    <location>
        <begin position="77"/>
        <end position="129"/>
    </location>
</feature>
<reference evidence="2 3" key="1">
    <citation type="submission" date="2011-10" db="EMBL/GenBank/DDBJ databases">
        <authorList>
            <person name="Genoscope - CEA"/>
        </authorList>
    </citation>
    <scope>NUCLEOTIDE SEQUENCE [LARGE SCALE GENOMIC DNA]</scope>
    <source>
        <strain evidence="2 3">RCC 1105</strain>
    </source>
</reference>
<dbReference type="eggNOG" id="ENOG502S9F5">
    <property type="taxonomic scope" value="Eukaryota"/>
</dbReference>
<gene>
    <name evidence="2" type="ORF">Bathy04g01290</name>
</gene>
<dbReference type="KEGG" id="bpg:Bathy04g01290"/>
<dbReference type="AlphaFoldDB" id="K8F437"/>
<dbReference type="SUPFAM" id="SSF49879">
    <property type="entry name" value="SMAD/FHA domain"/>
    <property type="match status" value="1"/>
</dbReference>
<dbReference type="InterPro" id="IPR000253">
    <property type="entry name" value="FHA_dom"/>
</dbReference>
<accession>K8F437</accession>
<evidence type="ECO:0000313" key="2">
    <source>
        <dbReference type="EMBL" id="CCO16298.1"/>
    </source>
</evidence>
<dbReference type="EMBL" id="FO082275">
    <property type="protein sequence ID" value="CCO16298.1"/>
    <property type="molecule type" value="Genomic_DNA"/>
</dbReference>
<dbReference type="Proteomes" id="UP000198341">
    <property type="component" value="Chromosome 4"/>
</dbReference>
<dbReference type="RefSeq" id="XP_007513773.1">
    <property type="nucleotide sequence ID" value="XM_007513711.1"/>
</dbReference>
<dbReference type="STRING" id="41875.K8F437"/>
<sequence length="159" mass="17052">MASFSNRALTSGRISLAQNRGRSSSRGIFKVQKTIQSKAFILRNVGDLDRNHLEEEGNTEKQEDAIPRVLRLNGAKSVVGRVSSSAVNLAVGVATVSSAHAMVDLTPDGKVMVTDLTSTNGTYIDGEELLPGIPQELTEGGEVIFGDEHCARFELVVEP</sequence>